<dbReference type="RefSeq" id="WP_069690263.1">
    <property type="nucleotide sequence ID" value="NZ_CP017147.1"/>
</dbReference>
<dbReference type="EMBL" id="CP017147">
    <property type="protein sequence ID" value="AOO81048.1"/>
    <property type="molecule type" value="Genomic_DNA"/>
</dbReference>
<sequence length="89" mass="8767">MRFTRVEFVFIALGAALGAIVAFAAKAGWVGASSALPPFVLVLLGLGLAELGVGLATKSSPGSLIGMPARMLAFVVGVGVLALLNGGLG</sequence>
<proteinExistence type="predicted"/>
<dbReference type="KEGG" id="bvv:BHK69_11760"/>
<accession>A0A1D7U104</accession>
<name>A0A1D7U104_9HYPH</name>
<keyword evidence="3" id="KW-1185">Reference proteome</keyword>
<evidence type="ECO:0000256" key="1">
    <source>
        <dbReference type="SAM" id="Phobius"/>
    </source>
</evidence>
<feature type="transmembrane region" description="Helical" evidence="1">
    <location>
        <begin position="34"/>
        <end position="57"/>
    </location>
</feature>
<evidence type="ECO:0000313" key="2">
    <source>
        <dbReference type="EMBL" id="AOO81048.1"/>
    </source>
</evidence>
<keyword evidence="1" id="KW-1133">Transmembrane helix</keyword>
<reference evidence="2 3" key="1">
    <citation type="journal article" date="2015" name="Antonie Van Leeuwenhoek">
        <title>Bosea vaviloviae sp. nov., a new species of slow-growing rhizobia isolated from nodules of the relict species Vavilovia formosa (Stev.) Fed.</title>
        <authorList>
            <person name="Safronova V.I."/>
            <person name="Kuznetsova I.G."/>
            <person name="Sazanova A.L."/>
            <person name="Kimeklis A.K."/>
            <person name="Belimov A.A."/>
            <person name="Andronov E.E."/>
            <person name="Pinaev A.G."/>
            <person name="Chizhevskaya E.P."/>
            <person name="Pukhaev A.R."/>
            <person name="Popov K.P."/>
            <person name="Willems A."/>
            <person name="Tikhonovich I.A."/>
        </authorList>
    </citation>
    <scope>NUCLEOTIDE SEQUENCE [LARGE SCALE GENOMIC DNA]</scope>
    <source>
        <strain evidence="2 3">Vaf18</strain>
    </source>
</reference>
<protein>
    <recommendedName>
        <fullName evidence="4">Major facilitator superfamily (MFS) profile domain-containing protein</fullName>
    </recommendedName>
</protein>
<dbReference type="STRING" id="1526658.BHK69_11760"/>
<feature type="transmembrane region" description="Helical" evidence="1">
    <location>
        <begin position="69"/>
        <end position="88"/>
    </location>
</feature>
<dbReference type="Proteomes" id="UP000094969">
    <property type="component" value="Chromosome"/>
</dbReference>
<evidence type="ECO:0008006" key="4">
    <source>
        <dbReference type="Google" id="ProtNLM"/>
    </source>
</evidence>
<dbReference type="AlphaFoldDB" id="A0A1D7U104"/>
<keyword evidence="1" id="KW-0812">Transmembrane</keyword>
<gene>
    <name evidence="2" type="ORF">BHK69_11760</name>
</gene>
<organism evidence="2 3">
    <name type="scientific">Bosea vaviloviae</name>
    <dbReference type="NCBI Taxonomy" id="1526658"/>
    <lineage>
        <taxon>Bacteria</taxon>
        <taxon>Pseudomonadati</taxon>
        <taxon>Pseudomonadota</taxon>
        <taxon>Alphaproteobacteria</taxon>
        <taxon>Hyphomicrobiales</taxon>
        <taxon>Boseaceae</taxon>
        <taxon>Bosea</taxon>
    </lineage>
</organism>
<keyword evidence="1" id="KW-0472">Membrane</keyword>
<evidence type="ECO:0000313" key="3">
    <source>
        <dbReference type="Proteomes" id="UP000094969"/>
    </source>
</evidence>